<dbReference type="PROSITE" id="PS00301">
    <property type="entry name" value="G_TR_1"/>
    <property type="match status" value="1"/>
</dbReference>
<dbReference type="PROSITE" id="PS51722">
    <property type="entry name" value="G_TR_2"/>
    <property type="match status" value="1"/>
</dbReference>
<dbReference type="InterPro" id="IPR009001">
    <property type="entry name" value="Transl_elong_EF1A/Init_IF2_C"/>
</dbReference>
<comment type="function">
    <text evidence="1">This protein promotes the GTP-dependent binding of aminoacyl-tRNA to the A-site of ribosomes during protein biosynthesis.</text>
</comment>
<dbReference type="InterPro" id="IPR000795">
    <property type="entry name" value="T_Tr_GTP-bd_dom"/>
</dbReference>
<comment type="caution">
    <text evidence="6">The sequence shown here is derived from an EMBL/GenBank/DDBJ whole genome shotgun (WGS) entry which is preliminary data.</text>
</comment>
<dbReference type="Pfam" id="PF00009">
    <property type="entry name" value="GTP_EFTU"/>
    <property type="match status" value="1"/>
</dbReference>
<keyword evidence="7" id="KW-1185">Reference proteome</keyword>
<organism evidence="6 7">
    <name type="scientific">Hibiscus sabdariffa</name>
    <name type="common">roselle</name>
    <dbReference type="NCBI Taxonomy" id="183260"/>
    <lineage>
        <taxon>Eukaryota</taxon>
        <taxon>Viridiplantae</taxon>
        <taxon>Streptophyta</taxon>
        <taxon>Embryophyta</taxon>
        <taxon>Tracheophyta</taxon>
        <taxon>Spermatophyta</taxon>
        <taxon>Magnoliopsida</taxon>
        <taxon>eudicotyledons</taxon>
        <taxon>Gunneridae</taxon>
        <taxon>Pentapetalae</taxon>
        <taxon>rosids</taxon>
        <taxon>malvids</taxon>
        <taxon>Malvales</taxon>
        <taxon>Malvaceae</taxon>
        <taxon>Malvoideae</taxon>
        <taxon>Hibiscus</taxon>
    </lineage>
</organism>
<comment type="similarity">
    <text evidence="2">Belongs to the TRAFAC class translation factor GTPase superfamily. Classic translation factor GTPase family. EF-Tu/EF-1A subfamily.</text>
</comment>
<dbReference type="PRINTS" id="PR00315">
    <property type="entry name" value="ELONGATNFCT"/>
</dbReference>
<feature type="domain" description="Tr-type G" evidence="5">
    <location>
        <begin position="49"/>
        <end position="274"/>
    </location>
</feature>
<dbReference type="InterPro" id="IPR054696">
    <property type="entry name" value="GTP-eEF1A_C"/>
</dbReference>
<dbReference type="InterPro" id="IPR031157">
    <property type="entry name" value="G_TR_CS"/>
</dbReference>
<dbReference type="SUPFAM" id="SSF52540">
    <property type="entry name" value="P-loop containing nucleoside triphosphate hydrolases"/>
    <property type="match status" value="1"/>
</dbReference>
<dbReference type="SUPFAM" id="SSF50465">
    <property type="entry name" value="EF-Tu/eEF-1alpha/eIF2-gamma C-terminal domain"/>
    <property type="match status" value="1"/>
</dbReference>
<name>A0ABR2SNK8_9ROSI</name>
<gene>
    <name evidence="6" type="ORF">V6N11_039581</name>
</gene>
<dbReference type="EMBL" id="JBBPBN010000013">
    <property type="protein sequence ID" value="KAK9026747.1"/>
    <property type="molecule type" value="Genomic_DNA"/>
</dbReference>
<dbReference type="CDD" id="cd03705">
    <property type="entry name" value="EF1_alpha_III"/>
    <property type="match status" value="1"/>
</dbReference>
<evidence type="ECO:0000313" key="6">
    <source>
        <dbReference type="EMBL" id="KAK9026747.1"/>
    </source>
</evidence>
<evidence type="ECO:0000256" key="2">
    <source>
        <dbReference type="ARBA" id="ARBA00007249"/>
    </source>
</evidence>
<evidence type="ECO:0000313" key="7">
    <source>
        <dbReference type="Proteomes" id="UP001396334"/>
    </source>
</evidence>
<evidence type="ECO:0000259" key="5">
    <source>
        <dbReference type="PROSITE" id="PS51722"/>
    </source>
</evidence>
<dbReference type="Pfam" id="PF22594">
    <property type="entry name" value="GTP-eEF1A_C"/>
    <property type="match status" value="1"/>
</dbReference>
<keyword evidence="4" id="KW-0342">GTP-binding</keyword>
<evidence type="ECO:0000256" key="4">
    <source>
        <dbReference type="ARBA" id="ARBA00023134"/>
    </source>
</evidence>
<proteinExistence type="inferred from homology"/>
<sequence>MSNENRWIVFKSTDKKETLVKPKPREWLLKRKQAAFTASLLSFIMGKEKIHINIVVIGHVDSGKSTTTGHLIYKLGGIDKRVIERFEKEAAEMNKRSFKYAWVLDKLKAERERGITIDIALWKFETTKYYCTVIDAPGHRDFIKNMITGTSQADCAVLIIDSTTGGFEAGISKDGQTREHALLAFTLGVKQMICCCNKMDATTPKYSKARYDEIVKEVSSYLKKVGYNPDKIPFVPISGFEGDNMIERSTNLDWYKGPTLLEALDQINEPKRPSDKPLRLPLQDVYKIGGIGTVPVGRVETGVLKPVKFAELLTKIDRRSGKELEKEPKFLKNGDAGMVKMIPTKPMVVETFSEYPPLGRFAVRDMRQTVAVGVIKSVEKKDPSGAKVTKSAAKKK</sequence>
<keyword evidence="3" id="KW-0547">Nucleotide-binding</keyword>
<dbReference type="InterPro" id="IPR027417">
    <property type="entry name" value="P-loop_NTPase"/>
</dbReference>
<reference evidence="6 7" key="1">
    <citation type="journal article" date="2024" name="G3 (Bethesda)">
        <title>Genome assembly of Hibiscus sabdariffa L. provides insights into metabolisms of medicinal natural products.</title>
        <authorList>
            <person name="Kim T."/>
        </authorList>
    </citation>
    <scope>NUCLEOTIDE SEQUENCE [LARGE SCALE GENOMIC DNA]</scope>
    <source>
        <strain evidence="6">TK-2024</strain>
        <tissue evidence="6">Old leaves</tissue>
    </source>
</reference>
<dbReference type="PANTHER" id="PTHR23115">
    <property type="entry name" value="TRANSLATION FACTOR"/>
    <property type="match status" value="1"/>
</dbReference>
<evidence type="ECO:0000256" key="3">
    <source>
        <dbReference type="ARBA" id="ARBA00022741"/>
    </source>
</evidence>
<dbReference type="Gene3D" id="2.40.30.10">
    <property type="entry name" value="Translation factors"/>
    <property type="match status" value="1"/>
</dbReference>
<dbReference type="Gene3D" id="3.40.50.300">
    <property type="entry name" value="P-loop containing nucleotide triphosphate hydrolases"/>
    <property type="match status" value="1"/>
</dbReference>
<dbReference type="CDD" id="cd01883">
    <property type="entry name" value="EF1_alpha"/>
    <property type="match status" value="1"/>
</dbReference>
<protein>
    <recommendedName>
        <fullName evidence="5">Tr-type G domain-containing protein</fullName>
    </recommendedName>
</protein>
<evidence type="ECO:0000256" key="1">
    <source>
        <dbReference type="ARBA" id="ARBA00003982"/>
    </source>
</evidence>
<accession>A0ABR2SNK8</accession>
<dbReference type="Proteomes" id="UP001396334">
    <property type="component" value="Unassembled WGS sequence"/>
</dbReference>
<dbReference type="InterPro" id="IPR050100">
    <property type="entry name" value="TRAFAC_GTPase_members"/>
</dbReference>